<keyword evidence="7" id="KW-1133">Transmembrane helix</keyword>
<gene>
    <name evidence="8" type="ORF">BSL78_28655</name>
</gene>
<comment type="catalytic activity">
    <reaction evidence="1">
        <text>alpha,alpha-trehalose + H2O = alpha-D-glucose + beta-D-glucose</text>
        <dbReference type="Rhea" id="RHEA:32675"/>
        <dbReference type="ChEBI" id="CHEBI:15377"/>
        <dbReference type="ChEBI" id="CHEBI:15903"/>
        <dbReference type="ChEBI" id="CHEBI:16551"/>
        <dbReference type="ChEBI" id="CHEBI:17925"/>
        <dbReference type="EC" id="3.2.1.28"/>
    </reaction>
</comment>
<dbReference type="GO" id="GO:0005993">
    <property type="term" value="P:trehalose catabolic process"/>
    <property type="evidence" value="ECO:0007669"/>
    <property type="project" value="TreeGrafter"/>
</dbReference>
<evidence type="ECO:0000256" key="4">
    <source>
        <dbReference type="ARBA" id="ARBA00019905"/>
    </source>
</evidence>
<evidence type="ECO:0000256" key="7">
    <source>
        <dbReference type="SAM" id="Phobius"/>
    </source>
</evidence>
<evidence type="ECO:0000256" key="3">
    <source>
        <dbReference type="ARBA" id="ARBA00012757"/>
    </source>
</evidence>
<dbReference type="InterPro" id="IPR001661">
    <property type="entry name" value="Glyco_hydro_37"/>
</dbReference>
<keyword evidence="9" id="KW-1185">Reference proteome</keyword>
<comment type="similarity">
    <text evidence="2">Belongs to the glycosyl hydrolase 37 family.</text>
</comment>
<protein>
    <recommendedName>
        <fullName evidence="4">Trehalase</fullName>
        <ecNumber evidence="3">3.2.1.28</ecNumber>
    </recommendedName>
    <alternativeName>
        <fullName evidence="5">Alpha,alpha-trehalase</fullName>
    </alternativeName>
    <alternativeName>
        <fullName evidence="6">Alpha,alpha-trehalose glucohydrolase</fullName>
    </alternativeName>
</protein>
<dbReference type="InterPro" id="IPR008928">
    <property type="entry name" value="6-hairpin_glycosidase_sf"/>
</dbReference>
<dbReference type="PANTHER" id="PTHR23403">
    <property type="entry name" value="TREHALASE"/>
    <property type="match status" value="1"/>
</dbReference>
<evidence type="ECO:0000256" key="2">
    <source>
        <dbReference type="ARBA" id="ARBA00005615"/>
    </source>
</evidence>
<dbReference type="PANTHER" id="PTHR23403:SF1">
    <property type="entry name" value="TREHALASE"/>
    <property type="match status" value="1"/>
</dbReference>
<dbReference type="InterPro" id="IPR012341">
    <property type="entry name" value="6hp_glycosidase-like_sf"/>
</dbReference>
<evidence type="ECO:0000256" key="1">
    <source>
        <dbReference type="ARBA" id="ARBA00001576"/>
    </source>
</evidence>
<proteinExistence type="inferred from homology"/>
<dbReference type="EC" id="3.2.1.28" evidence="3"/>
<dbReference type="AlphaFoldDB" id="A0A2G8JFJ1"/>
<dbReference type="GO" id="GO:0004555">
    <property type="term" value="F:alpha,alpha-trehalase activity"/>
    <property type="evidence" value="ECO:0007669"/>
    <property type="project" value="UniProtKB-EC"/>
</dbReference>
<accession>A0A2G8JFJ1</accession>
<evidence type="ECO:0000256" key="6">
    <source>
        <dbReference type="ARBA" id="ARBA00031637"/>
    </source>
</evidence>
<comment type="caution">
    <text evidence="8">The sequence shown here is derived from an EMBL/GenBank/DDBJ whole genome shotgun (WGS) entry which is preliminary data.</text>
</comment>
<dbReference type="EMBL" id="MRZV01002150">
    <property type="protein sequence ID" value="PIK34517.1"/>
    <property type="molecule type" value="Genomic_DNA"/>
</dbReference>
<sequence>MGPARFAPLRPSVTVKTEWIKQPNTPYDRKSHQRITTPKSMFQIIDWFSQSENKNYNCFDGTPGSGGEYEVQDGFGWTNGVFLTLLDKYGSQLDNPYTDSSKQLADVNVLVIVMLSLVAVLLNFMD</sequence>
<dbReference type="Proteomes" id="UP000230750">
    <property type="component" value="Unassembled WGS sequence"/>
</dbReference>
<evidence type="ECO:0000313" key="9">
    <source>
        <dbReference type="Proteomes" id="UP000230750"/>
    </source>
</evidence>
<dbReference type="STRING" id="307972.A0A2G8JFJ1"/>
<name>A0A2G8JFJ1_STIJA</name>
<evidence type="ECO:0000313" key="8">
    <source>
        <dbReference type="EMBL" id="PIK34517.1"/>
    </source>
</evidence>
<organism evidence="8 9">
    <name type="scientific">Stichopus japonicus</name>
    <name type="common">Sea cucumber</name>
    <dbReference type="NCBI Taxonomy" id="307972"/>
    <lineage>
        <taxon>Eukaryota</taxon>
        <taxon>Metazoa</taxon>
        <taxon>Echinodermata</taxon>
        <taxon>Eleutherozoa</taxon>
        <taxon>Echinozoa</taxon>
        <taxon>Holothuroidea</taxon>
        <taxon>Aspidochirotacea</taxon>
        <taxon>Aspidochirotida</taxon>
        <taxon>Stichopodidae</taxon>
        <taxon>Apostichopus</taxon>
    </lineage>
</organism>
<keyword evidence="7" id="KW-0472">Membrane</keyword>
<reference evidence="8 9" key="1">
    <citation type="journal article" date="2017" name="PLoS Biol.">
        <title>The sea cucumber genome provides insights into morphological evolution and visceral regeneration.</title>
        <authorList>
            <person name="Zhang X."/>
            <person name="Sun L."/>
            <person name="Yuan J."/>
            <person name="Sun Y."/>
            <person name="Gao Y."/>
            <person name="Zhang L."/>
            <person name="Li S."/>
            <person name="Dai H."/>
            <person name="Hamel J.F."/>
            <person name="Liu C."/>
            <person name="Yu Y."/>
            <person name="Liu S."/>
            <person name="Lin W."/>
            <person name="Guo K."/>
            <person name="Jin S."/>
            <person name="Xu P."/>
            <person name="Storey K.B."/>
            <person name="Huan P."/>
            <person name="Zhang T."/>
            <person name="Zhou Y."/>
            <person name="Zhang J."/>
            <person name="Lin C."/>
            <person name="Li X."/>
            <person name="Xing L."/>
            <person name="Huo D."/>
            <person name="Sun M."/>
            <person name="Wang L."/>
            <person name="Mercier A."/>
            <person name="Li F."/>
            <person name="Yang H."/>
            <person name="Xiang J."/>
        </authorList>
    </citation>
    <scope>NUCLEOTIDE SEQUENCE [LARGE SCALE GENOMIC DNA]</scope>
    <source>
        <strain evidence="8">Shaxun</strain>
        <tissue evidence="8">Muscle</tissue>
    </source>
</reference>
<dbReference type="SUPFAM" id="SSF48208">
    <property type="entry name" value="Six-hairpin glycosidases"/>
    <property type="match status" value="1"/>
</dbReference>
<keyword evidence="7" id="KW-0812">Transmembrane</keyword>
<evidence type="ECO:0000256" key="5">
    <source>
        <dbReference type="ARBA" id="ARBA00030473"/>
    </source>
</evidence>
<feature type="transmembrane region" description="Helical" evidence="7">
    <location>
        <begin position="107"/>
        <end position="125"/>
    </location>
</feature>
<dbReference type="Pfam" id="PF01204">
    <property type="entry name" value="Trehalase"/>
    <property type="match status" value="1"/>
</dbReference>
<dbReference type="Gene3D" id="1.50.10.10">
    <property type="match status" value="1"/>
</dbReference>
<dbReference type="OrthoDB" id="3542292at2759"/>